<keyword evidence="3" id="KW-0443">Lipid metabolism</keyword>
<evidence type="ECO:0008006" key="7">
    <source>
        <dbReference type="Google" id="ProtNLM"/>
    </source>
</evidence>
<reference evidence="5 6" key="1">
    <citation type="submission" date="2019-01" db="EMBL/GenBank/DDBJ databases">
        <title>Sequencing of cultivated peanut Arachis hypogaea provides insights into genome evolution and oil improvement.</title>
        <authorList>
            <person name="Chen X."/>
        </authorList>
    </citation>
    <scope>NUCLEOTIDE SEQUENCE [LARGE SCALE GENOMIC DNA]</scope>
    <source>
        <strain evidence="6">cv. Fuhuasheng</strain>
        <tissue evidence="5">Leaves</tissue>
    </source>
</reference>
<dbReference type="Gramene" id="arahy.Tifrunner.gnm2.ann2.Ah01g102600.1">
    <property type="protein sequence ID" value="arahy.Tifrunner.gnm2.ann2.Ah01g102600.1-CDS"/>
    <property type="gene ID" value="arahy.Tifrunner.gnm2.ann2.Ah01g102600"/>
</dbReference>
<evidence type="ECO:0000256" key="4">
    <source>
        <dbReference type="SAM" id="SignalP"/>
    </source>
</evidence>
<comment type="similarity">
    <text evidence="1">Belongs to the 'GDSL' lipolytic enzyme family.</text>
</comment>
<sequence>MAKRLMVMLILYLAMEIGHSRLLLAEAYYNNNEPQVPALYIFGDSTFDVGTNNFLKNSTSRADMKFYGIDFPNSEPTGRFSNGLNTADRLAILLGFQESPLPYLYLKNNTQIFQKEILKGVNFASGGSGILKKTGEIPYKEVVSMHEQIKQFKSVYSKISEYLNESSGAEKRINKSMFLISVGSNDIFEFFINATETGANFTEVVPQFMSNLMDTYHSHLQELISHGARKVGIVSVPPIGCVPIVRGTFGGNCSDGINAIAQLFHSSLHAMVSKLRIDCSDLKYSIANAYDITNLTMIDDPAPIGLNDVKTACCGNETLTLTIPPSPIGVACSPQASVCENRDVFLFWDQYHPTEYASSIAALAFFTAGPEFVSPFNFSTLAQF</sequence>
<keyword evidence="2" id="KW-0378">Hydrolase</keyword>
<dbReference type="OrthoDB" id="1600564at2759"/>
<comment type="caution">
    <text evidence="5">The sequence shown here is derived from an EMBL/GenBank/DDBJ whole genome shotgun (WGS) entry which is preliminary data.</text>
</comment>
<feature type="chain" id="PRO_5019077574" description="GDSL esterase/lipase" evidence="4">
    <location>
        <begin position="21"/>
        <end position="384"/>
    </location>
</feature>
<accession>A0A445EU58</accession>
<gene>
    <name evidence="5" type="ORF">Ahy_A01g003903</name>
</gene>
<evidence type="ECO:0000256" key="2">
    <source>
        <dbReference type="ARBA" id="ARBA00022801"/>
    </source>
</evidence>
<evidence type="ECO:0000256" key="3">
    <source>
        <dbReference type="ARBA" id="ARBA00022963"/>
    </source>
</evidence>
<keyword evidence="4" id="KW-0732">Signal</keyword>
<dbReference type="Pfam" id="PF00657">
    <property type="entry name" value="Lipase_GDSL"/>
    <property type="match status" value="1"/>
</dbReference>
<dbReference type="InterPro" id="IPR051058">
    <property type="entry name" value="GDSL_Est/Lipase"/>
</dbReference>
<dbReference type="SMR" id="A0A445EU58"/>
<keyword evidence="3" id="KW-0442">Lipid degradation</keyword>
<dbReference type="PANTHER" id="PTHR45648:SF180">
    <property type="entry name" value="OS04G0561800 PROTEIN"/>
    <property type="match status" value="1"/>
</dbReference>
<dbReference type="AlphaFoldDB" id="A0A445EU58"/>
<dbReference type="Gene3D" id="3.40.50.1110">
    <property type="entry name" value="SGNH hydrolase"/>
    <property type="match status" value="1"/>
</dbReference>
<organism evidence="5 6">
    <name type="scientific">Arachis hypogaea</name>
    <name type="common">Peanut</name>
    <dbReference type="NCBI Taxonomy" id="3818"/>
    <lineage>
        <taxon>Eukaryota</taxon>
        <taxon>Viridiplantae</taxon>
        <taxon>Streptophyta</taxon>
        <taxon>Embryophyta</taxon>
        <taxon>Tracheophyta</taxon>
        <taxon>Spermatophyta</taxon>
        <taxon>Magnoliopsida</taxon>
        <taxon>eudicotyledons</taxon>
        <taxon>Gunneridae</taxon>
        <taxon>Pentapetalae</taxon>
        <taxon>rosids</taxon>
        <taxon>fabids</taxon>
        <taxon>Fabales</taxon>
        <taxon>Fabaceae</taxon>
        <taxon>Papilionoideae</taxon>
        <taxon>50 kb inversion clade</taxon>
        <taxon>dalbergioids sensu lato</taxon>
        <taxon>Dalbergieae</taxon>
        <taxon>Pterocarpus clade</taxon>
        <taxon>Arachis</taxon>
    </lineage>
</organism>
<evidence type="ECO:0000256" key="1">
    <source>
        <dbReference type="ARBA" id="ARBA00008668"/>
    </source>
</evidence>
<evidence type="ECO:0000313" key="5">
    <source>
        <dbReference type="EMBL" id="RYR79034.1"/>
    </source>
</evidence>
<dbReference type="CDD" id="cd01837">
    <property type="entry name" value="SGNH_plant_lipase_like"/>
    <property type="match status" value="1"/>
</dbReference>
<dbReference type="EMBL" id="SDMP01000001">
    <property type="protein sequence ID" value="RYR79034.1"/>
    <property type="molecule type" value="Genomic_DNA"/>
</dbReference>
<protein>
    <recommendedName>
        <fullName evidence="7">GDSL esterase/lipase</fullName>
    </recommendedName>
</protein>
<dbReference type="GO" id="GO:0016788">
    <property type="term" value="F:hydrolase activity, acting on ester bonds"/>
    <property type="evidence" value="ECO:0007669"/>
    <property type="project" value="InterPro"/>
</dbReference>
<dbReference type="GO" id="GO:0016042">
    <property type="term" value="P:lipid catabolic process"/>
    <property type="evidence" value="ECO:0007669"/>
    <property type="project" value="UniProtKB-KW"/>
</dbReference>
<dbReference type="STRING" id="3818.A0A445EU58"/>
<evidence type="ECO:0000313" key="6">
    <source>
        <dbReference type="Proteomes" id="UP000289738"/>
    </source>
</evidence>
<dbReference type="InterPro" id="IPR036514">
    <property type="entry name" value="SGNH_hydro_sf"/>
</dbReference>
<dbReference type="PANTHER" id="PTHR45648">
    <property type="entry name" value="GDSL LIPASE/ACYLHYDROLASE FAMILY PROTEIN (AFU_ORTHOLOGUE AFUA_4G14700)"/>
    <property type="match status" value="1"/>
</dbReference>
<dbReference type="InterPro" id="IPR035669">
    <property type="entry name" value="SGNH_plant_lipase-like"/>
</dbReference>
<dbReference type="Proteomes" id="UP000289738">
    <property type="component" value="Chromosome A01"/>
</dbReference>
<name>A0A445EU58_ARAHY</name>
<feature type="signal peptide" evidence="4">
    <location>
        <begin position="1"/>
        <end position="20"/>
    </location>
</feature>
<keyword evidence="6" id="KW-1185">Reference proteome</keyword>
<proteinExistence type="inferred from homology"/>
<dbReference type="InterPro" id="IPR001087">
    <property type="entry name" value="GDSL"/>
</dbReference>